<feature type="binding site" evidence="12">
    <location>
        <position position="62"/>
    </location>
    <ligand>
        <name>[4Fe-4S] cluster</name>
        <dbReference type="ChEBI" id="CHEBI:49883"/>
        <label>2</label>
    </ligand>
</feature>
<dbReference type="NCBIfam" id="TIGR01971">
    <property type="entry name" value="NuoI"/>
    <property type="match status" value="1"/>
</dbReference>
<evidence type="ECO:0000256" key="12">
    <source>
        <dbReference type="HAMAP-Rule" id="MF_01351"/>
    </source>
</evidence>
<dbReference type="Proteomes" id="UP000807825">
    <property type="component" value="Unassembled WGS sequence"/>
</dbReference>
<evidence type="ECO:0000313" key="15">
    <source>
        <dbReference type="Proteomes" id="UP000807825"/>
    </source>
</evidence>
<comment type="subunit">
    <text evidence="12">NDH-1 is composed of 14 different subunits. Subunits NuoA, H, J, K, L, M, N constitute the membrane sector of the complex.</text>
</comment>
<comment type="catalytic activity">
    <reaction evidence="12">
        <text>a quinone + NADH + 5 H(+)(in) = a quinol + NAD(+) + 4 H(+)(out)</text>
        <dbReference type="Rhea" id="RHEA:57888"/>
        <dbReference type="ChEBI" id="CHEBI:15378"/>
        <dbReference type="ChEBI" id="CHEBI:24646"/>
        <dbReference type="ChEBI" id="CHEBI:57540"/>
        <dbReference type="ChEBI" id="CHEBI:57945"/>
        <dbReference type="ChEBI" id="CHEBI:132124"/>
    </reaction>
</comment>
<keyword evidence="1 12" id="KW-1003">Cell membrane</keyword>
<evidence type="ECO:0000259" key="13">
    <source>
        <dbReference type="PROSITE" id="PS51379"/>
    </source>
</evidence>
<dbReference type="GO" id="GO:0005506">
    <property type="term" value="F:iron ion binding"/>
    <property type="evidence" value="ECO:0007669"/>
    <property type="project" value="UniProtKB-UniRule"/>
</dbReference>
<evidence type="ECO:0000256" key="11">
    <source>
        <dbReference type="ARBA" id="ARBA00023136"/>
    </source>
</evidence>
<proteinExistence type="inferred from homology"/>
<accession>A0A9D6Z8Z3</accession>
<comment type="function">
    <text evidence="12">NDH-1 shuttles electrons from NADH, via FMN and iron-sulfur (Fe-S) centers, to quinones in the respiratory chain. The immediate electron acceptor for the enzyme in this species is believed to be ubiquinone. Couples the redox reaction to proton translocation (for every two electrons transferred, four hydrogen ions are translocated across the cytoplasmic membrane), and thus conserves the redox energy in a proton gradient.</text>
</comment>
<feature type="binding site" evidence="12">
    <location>
        <position position="52"/>
    </location>
    <ligand>
        <name>[4Fe-4S] cluster</name>
        <dbReference type="ChEBI" id="CHEBI:49883"/>
        <label>1</label>
    </ligand>
</feature>
<dbReference type="SUPFAM" id="SSF54862">
    <property type="entry name" value="4Fe-4S ferredoxins"/>
    <property type="match status" value="1"/>
</dbReference>
<reference evidence="14" key="1">
    <citation type="submission" date="2020-07" db="EMBL/GenBank/DDBJ databases">
        <title>Huge and variable diversity of episymbiotic CPR bacteria and DPANN archaea in groundwater ecosystems.</title>
        <authorList>
            <person name="He C.Y."/>
            <person name="Keren R."/>
            <person name="Whittaker M."/>
            <person name="Farag I.F."/>
            <person name="Doudna J."/>
            <person name="Cate J.H.D."/>
            <person name="Banfield J.F."/>
        </authorList>
    </citation>
    <scope>NUCLEOTIDE SEQUENCE</scope>
    <source>
        <strain evidence="14">NC_groundwater_1664_Pr3_B-0.1um_52_9</strain>
    </source>
</reference>
<evidence type="ECO:0000256" key="9">
    <source>
        <dbReference type="ARBA" id="ARBA00023027"/>
    </source>
</evidence>
<evidence type="ECO:0000256" key="3">
    <source>
        <dbReference type="ARBA" id="ARBA00022719"/>
    </source>
</evidence>
<evidence type="ECO:0000256" key="8">
    <source>
        <dbReference type="ARBA" id="ARBA00023014"/>
    </source>
</evidence>
<keyword evidence="6 12" id="KW-1278">Translocase</keyword>
<name>A0A9D6Z8Z3_9BACT</name>
<dbReference type="InterPro" id="IPR017900">
    <property type="entry name" value="4Fe4S_Fe_S_CS"/>
</dbReference>
<dbReference type="EC" id="7.1.1.-" evidence="12"/>
<keyword evidence="4 12" id="KW-0479">Metal-binding</keyword>
<feature type="domain" description="4Fe-4S ferredoxin-type" evidence="13">
    <location>
        <begin position="82"/>
        <end position="111"/>
    </location>
</feature>
<evidence type="ECO:0000256" key="2">
    <source>
        <dbReference type="ARBA" id="ARBA00022485"/>
    </source>
</evidence>
<dbReference type="GO" id="GO:0005886">
    <property type="term" value="C:plasma membrane"/>
    <property type="evidence" value="ECO:0007669"/>
    <property type="project" value="UniProtKB-SubCell"/>
</dbReference>
<dbReference type="AlphaFoldDB" id="A0A9D6Z8Z3"/>
<keyword evidence="14" id="KW-0560">Oxidoreductase</keyword>
<keyword evidence="5" id="KW-0677">Repeat</keyword>
<comment type="subcellular location">
    <subcellularLocation>
        <location evidence="12">Cell membrane</location>
        <topology evidence="12">Peripheral membrane protein</topology>
    </subcellularLocation>
</comment>
<dbReference type="GO" id="GO:0050136">
    <property type="term" value="F:NADH dehydrogenase (quinone) (non-electrogenic) activity"/>
    <property type="evidence" value="ECO:0007669"/>
    <property type="project" value="UniProtKB-UniRule"/>
</dbReference>
<feature type="binding site" evidence="12">
    <location>
        <position position="101"/>
    </location>
    <ligand>
        <name>[4Fe-4S] cluster</name>
        <dbReference type="ChEBI" id="CHEBI:49883"/>
        <label>1</label>
    </ligand>
</feature>
<evidence type="ECO:0000256" key="7">
    <source>
        <dbReference type="ARBA" id="ARBA00023004"/>
    </source>
</evidence>
<feature type="binding site" evidence="12">
    <location>
        <position position="55"/>
    </location>
    <ligand>
        <name>[4Fe-4S] cluster</name>
        <dbReference type="ChEBI" id="CHEBI:49883"/>
        <label>1</label>
    </ligand>
</feature>
<dbReference type="PANTHER" id="PTHR10849">
    <property type="entry name" value="NADH DEHYDROGENASE UBIQUINONE IRON-SULFUR PROTEIN 8, MITOCHONDRIAL"/>
    <property type="match status" value="1"/>
</dbReference>
<protein>
    <recommendedName>
        <fullName evidence="12">NADH-quinone oxidoreductase subunit I</fullName>
        <ecNumber evidence="12">7.1.1.-</ecNumber>
    </recommendedName>
    <alternativeName>
        <fullName evidence="12">NADH dehydrogenase I subunit I</fullName>
    </alternativeName>
    <alternativeName>
        <fullName evidence="12">NDH-1 subunit I</fullName>
    </alternativeName>
</protein>
<evidence type="ECO:0000256" key="10">
    <source>
        <dbReference type="ARBA" id="ARBA00023075"/>
    </source>
</evidence>
<keyword evidence="8 12" id="KW-0411">Iron-sulfur</keyword>
<evidence type="ECO:0000256" key="6">
    <source>
        <dbReference type="ARBA" id="ARBA00022967"/>
    </source>
</evidence>
<evidence type="ECO:0000256" key="1">
    <source>
        <dbReference type="ARBA" id="ARBA00022475"/>
    </source>
</evidence>
<evidence type="ECO:0000256" key="4">
    <source>
        <dbReference type="ARBA" id="ARBA00022723"/>
    </source>
</evidence>
<dbReference type="GO" id="GO:0051539">
    <property type="term" value="F:4 iron, 4 sulfur cluster binding"/>
    <property type="evidence" value="ECO:0007669"/>
    <property type="project" value="UniProtKB-KW"/>
</dbReference>
<comment type="cofactor">
    <cofactor evidence="12">
        <name>[4Fe-4S] cluster</name>
        <dbReference type="ChEBI" id="CHEBI:49883"/>
    </cofactor>
    <text evidence="12">Binds 2 [4Fe-4S] clusters per subunit.</text>
</comment>
<keyword evidence="2 12" id="KW-0004">4Fe-4S</keyword>
<comment type="similarity">
    <text evidence="12">Belongs to the complex I 23 kDa subunit family.</text>
</comment>
<dbReference type="Gene3D" id="3.30.70.3270">
    <property type="match status" value="1"/>
</dbReference>
<feature type="binding site" evidence="12">
    <location>
        <position position="91"/>
    </location>
    <ligand>
        <name>[4Fe-4S] cluster</name>
        <dbReference type="ChEBI" id="CHEBI:49883"/>
        <label>2</label>
    </ligand>
</feature>
<organism evidence="14 15">
    <name type="scientific">Desulfomonile tiedjei</name>
    <dbReference type="NCBI Taxonomy" id="2358"/>
    <lineage>
        <taxon>Bacteria</taxon>
        <taxon>Pseudomonadati</taxon>
        <taxon>Thermodesulfobacteriota</taxon>
        <taxon>Desulfomonilia</taxon>
        <taxon>Desulfomonilales</taxon>
        <taxon>Desulfomonilaceae</taxon>
        <taxon>Desulfomonile</taxon>
    </lineage>
</organism>
<dbReference type="GO" id="GO:0048038">
    <property type="term" value="F:quinone binding"/>
    <property type="evidence" value="ECO:0007669"/>
    <property type="project" value="UniProtKB-KW"/>
</dbReference>
<evidence type="ECO:0000256" key="5">
    <source>
        <dbReference type="ARBA" id="ARBA00022737"/>
    </source>
</evidence>
<gene>
    <name evidence="12 14" type="primary">nuoI</name>
    <name evidence="14" type="ORF">HY912_24080</name>
</gene>
<dbReference type="NCBIfam" id="NF004538">
    <property type="entry name" value="PRK05888.1-4"/>
    <property type="match status" value="1"/>
</dbReference>
<comment type="caution">
    <text evidence="14">The sequence shown here is derived from an EMBL/GenBank/DDBJ whole genome shotgun (WGS) entry which is preliminary data.</text>
</comment>
<keyword evidence="9 12" id="KW-0520">NAD</keyword>
<dbReference type="PROSITE" id="PS51379">
    <property type="entry name" value="4FE4S_FER_2"/>
    <property type="match status" value="2"/>
</dbReference>
<keyword evidence="10 12" id="KW-0830">Ubiquinone</keyword>
<dbReference type="InterPro" id="IPR017896">
    <property type="entry name" value="4Fe4S_Fe-S-bd"/>
</dbReference>
<keyword evidence="3 12" id="KW-0874">Quinone</keyword>
<keyword evidence="7 12" id="KW-0408">Iron</keyword>
<feature type="binding site" evidence="12">
    <location>
        <position position="58"/>
    </location>
    <ligand>
        <name>[4Fe-4S] cluster</name>
        <dbReference type="ChEBI" id="CHEBI:49883"/>
        <label>1</label>
    </ligand>
</feature>
<feature type="domain" description="4Fe-4S ferredoxin-type" evidence="13">
    <location>
        <begin position="43"/>
        <end position="72"/>
    </location>
</feature>
<keyword evidence="11 12" id="KW-0472">Membrane</keyword>
<dbReference type="EMBL" id="JACRDE010000624">
    <property type="protein sequence ID" value="MBI5252586.1"/>
    <property type="molecule type" value="Genomic_DNA"/>
</dbReference>
<dbReference type="Pfam" id="PF12838">
    <property type="entry name" value="Fer4_7"/>
    <property type="match status" value="1"/>
</dbReference>
<sequence>MILPLLQGLKLTLKYFFRKKITLQYPEEKWDVAPRWRGRHVLTRHASGKIKCVACMLCATVCPAECIKIVGAAEPDNRKYPEEYTLDLGRCIFCGYCVEVCPREAIEMSTAYELSEYSREDLILNKEALMELPQPRYVSQKKAG</sequence>
<feature type="binding site" evidence="12">
    <location>
        <position position="94"/>
    </location>
    <ligand>
        <name>[4Fe-4S] cluster</name>
        <dbReference type="ChEBI" id="CHEBI:49883"/>
        <label>2</label>
    </ligand>
</feature>
<evidence type="ECO:0000313" key="14">
    <source>
        <dbReference type="EMBL" id="MBI5252586.1"/>
    </source>
</evidence>
<dbReference type="HAMAP" id="MF_01351">
    <property type="entry name" value="NDH1_NuoI"/>
    <property type="match status" value="1"/>
</dbReference>
<feature type="binding site" evidence="12">
    <location>
        <position position="97"/>
    </location>
    <ligand>
        <name>[4Fe-4S] cluster</name>
        <dbReference type="ChEBI" id="CHEBI:49883"/>
        <label>2</label>
    </ligand>
</feature>
<dbReference type="PANTHER" id="PTHR10849:SF24">
    <property type="entry name" value="NADH-QUINONE OXIDOREDUCTASE SUBUNIT I 2"/>
    <property type="match status" value="1"/>
</dbReference>
<dbReference type="PROSITE" id="PS00198">
    <property type="entry name" value="4FE4S_FER_1"/>
    <property type="match status" value="1"/>
</dbReference>
<dbReference type="InterPro" id="IPR010226">
    <property type="entry name" value="NADH_quinone_OxRdtase_chainI"/>
</dbReference>